<keyword evidence="3" id="KW-0808">Transferase</keyword>
<sequence length="294" mass="33134">MRGVHKQESGHRATPAGSVRRPPRRAPLDEAQLLDTQRAFDSVAADYDGPRGNNELIQRMRTTLWDVVHSEVQPGARLLDLGCGTGIDALEFARRGFRVVATDWSPLMVERTRARAAGAAMQSRVTVAHLGVQQLDRLDGEFDGIYSNFGPLNCAPDLAAVAAECARLLRPGGSLVFSVMGRICPWELGHYALRGRFRRAGVRAARGATAVGMNHHTIWTCYYLPREFYRAFAGHFSLAGYRALSLFMPPPYLVDCYRRRRRWYERLGRLDDRLGALPLLRDMGDHFLIVMRRR</sequence>
<evidence type="ECO:0000259" key="2">
    <source>
        <dbReference type="Pfam" id="PF13649"/>
    </source>
</evidence>
<evidence type="ECO:0000313" key="3">
    <source>
        <dbReference type="EMBL" id="XIA17351.1"/>
    </source>
</evidence>
<keyword evidence="3" id="KW-0489">Methyltransferase</keyword>
<dbReference type="Pfam" id="PF13649">
    <property type="entry name" value="Methyltransf_25"/>
    <property type="match status" value="1"/>
</dbReference>
<dbReference type="AlphaFoldDB" id="A0AB74URR6"/>
<dbReference type="Gene3D" id="3.40.50.150">
    <property type="entry name" value="Vaccinia Virus protein VP39"/>
    <property type="match status" value="1"/>
</dbReference>
<protein>
    <submittedName>
        <fullName evidence="3">Class I SAM-dependent methyltransferase</fullName>
        <ecNumber evidence="3">2.1.1.-</ecNumber>
    </submittedName>
</protein>
<dbReference type="CDD" id="cd02440">
    <property type="entry name" value="AdoMet_MTases"/>
    <property type="match status" value="1"/>
</dbReference>
<evidence type="ECO:0000256" key="1">
    <source>
        <dbReference type="SAM" id="MobiDB-lite"/>
    </source>
</evidence>
<dbReference type="InterPro" id="IPR029063">
    <property type="entry name" value="SAM-dependent_MTases_sf"/>
</dbReference>
<gene>
    <name evidence="3" type="ORF">ACFYG5_12320</name>
</gene>
<dbReference type="GO" id="GO:0008168">
    <property type="term" value="F:methyltransferase activity"/>
    <property type="evidence" value="ECO:0007669"/>
    <property type="project" value="UniProtKB-KW"/>
</dbReference>
<organism evidence="3">
    <name type="scientific">Rhodanobacter sp. FW102-FHT14D07</name>
    <dbReference type="NCBI Taxonomy" id="3351462"/>
    <lineage>
        <taxon>Bacteria</taxon>
        <taxon>Pseudomonadati</taxon>
        <taxon>Pseudomonadota</taxon>
        <taxon>Gammaproteobacteria</taxon>
        <taxon>Lysobacterales</taxon>
        <taxon>Rhodanobacteraceae</taxon>
        <taxon>Rhodanobacter</taxon>
    </lineage>
</organism>
<dbReference type="InterPro" id="IPR041698">
    <property type="entry name" value="Methyltransf_25"/>
</dbReference>
<dbReference type="PANTHER" id="PTHR43464:SF92">
    <property type="entry name" value="SLR1071 PROTEIN"/>
    <property type="match status" value="1"/>
</dbReference>
<proteinExistence type="predicted"/>
<name>A0AB74URR6_9GAMM</name>
<dbReference type="SUPFAM" id="SSF53335">
    <property type="entry name" value="S-adenosyl-L-methionine-dependent methyltransferases"/>
    <property type="match status" value="1"/>
</dbReference>
<dbReference type="RefSeq" id="WP_395116711.1">
    <property type="nucleotide sequence ID" value="NZ_CP170721.1"/>
</dbReference>
<dbReference type="PANTHER" id="PTHR43464">
    <property type="entry name" value="METHYLTRANSFERASE"/>
    <property type="match status" value="1"/>
</dbReference>
<reference evidence="3" key="1">
    <citation type="submission" date="2024-10" db="EMBL/GenBank/DDBJ databases">
        <authorList>
            <person name="Lesea H.P."/>
            <person name="Kuehl J.V."/>
            <person name="Chandonia J.-M."/>
        </authorList>
    </citation>
    <scope>NUCLEOTIDE SEQUENCE</scope>
    <source>
        <strain evidence="3">FW102-FHT14D07</strain>
    </source>
</reference>
<accession>A0AB74URR6</accession>
<feature type="domain" description="Methyltransferase" evidence="2">
    <location>
        <begin position="79"/>
        <end position="173"/>
    </location>
</feature>
<feature type="compositionally biased region" description="Basic and acidic residues" evidence="1">
    <location>
        <begin position="1"/>
        <end position="11"/>
    </location>
</feature>
<dbReference type="GO" id="GO:0032259">
    <property type="term" value="P:methylation"/>
    <property type="evidence" value="ECO:0007669"/>
    <property type="project" value="UniProtKB-KW"/>
</dbReference>
<dbReference type="EMBL" id="CP170721">
    <property type="protein sequence ID" value="XIA17351.1"/>
    <property type="molecule type" value="Genomic_DNA"/>
</dbReference>
<feature type="region of interest" description="Disordered" evidence="1">
    <location>
        <begin position="1"/>
        <end position="25"/>
    </location>
</feature>
<dbReference type="EC" id="2.1.1.-" evidence="3"/>